<dbReference type="EMBL" id="FOMW01000003">
    <property type="protein sequence ID" value="SFD90855.1"/>
    <property type="molecule type" value="Genomic_DNA"/>
</dbReference>
<evidence type="ECO:0000313" key="5">
    <source>
        <dbReference type="Proteomes" id="UP000198977"/>
    </source>
</evidence>
<comment type="subcellular location">
    <subcellularLocation>
        <location evidence="1">Cell envelope</location>
    </subcellularLocation>
</comment>
<keyword evidence="2" id="KW-0732">Signal</keyword>
<organism evidence="4 5">
    <name type="scientific">Sulfitobacter brevis</name>
    <dbReference type="NCBI Taxonomy" id="74348"/>
    <lineage>
        <taxon>Bacteria</taxon>
        <taxon>Pseudomonadati</taxon>
        <taxon>Pseudomonadota</taxon>
        <taxon>Alphaproteobacteria</taxon>
        <taxon>Rhodobacterales</taxon>
        <taxon>Roseobacteraceae</taxon>
        <taxon>Sulfitobacter</taxon>
    </lineage>
</organism>
<evidence type="ECO:0000256" key="1">
    <source>
        <dbReference type="ARBA" id="ARBA00004196"/>
    </source>
</evidence>
<evidence type="ECO:0000256" key="2">
    <source>
        <dbReference type="ARBA" id="ARBA00022729"/>
    </source>
</evidence>
<reference evidence="4 5" key="1">
    <citation type="submission" date="2016-10" db="EMBL/GenBank/DDBJ databases">
        <authorList>
            <person name="de Groot N.N."/>
        </authorList>
    </citation>
    <scope>NUCLEOTIDE SEQUENCE [LARGE SCALE GENOMIC DNA]</scope>
    <source>
        <strain evidence="4 5">DSM 11443</strain>
    </source>
</reference>
<sequence length="456" mass="48452">MPASPYAGKLILTKYPPCHAATLTKLRYKDTDPMTNSTLATSLFALSLTTTALADAPVAKTALVANYANIAEAAYGDSLIAAQRLQAAVGTLIDNPSAEALQAAKSAWLAARVPYQQTEVFRFGNAIVDDWEGRVNSWPLDEGLIDYVDAAYGGPADENEAAVLNVIANPSFTLSGTRIDAIQITPALLEESLHEADGVEANVATGYHAIEFLLWGQDLNGSAYGAGNRAWTDFAKGDVCSNDNCDRRGDYLKAAVDLLVSDLDWMAAQWVEGGAARAPLTADEDAAISTMLTGMGSLSYGEQAGERMRLGLMLNDPEEEHDCFSDNTHNSHYYDGLGVQNVYLGEYVRLDGSLVSGPSLSDLVASSDAALDVEMQTKLSTTMRALGRIKSAAEAGFSYDMMLERGNAGGEMLIMGGVDGLIDQTRTIERIVSTLGANPAAFEGSDSLDNPGAVFE</sequence>
<dbReference type="InterPro" id="IPR018976">
    <property type="entry name" value="Imelysin-like"/>
</dbReference>
<dbReference type="GO" id="GO:0030313">
    <property type="term" value="C:cell envelope"/>
    <property type="evidence" value="ECO:0007669"/>
    <property type="project" value="UniProtKB-SubCell"/>
</dbReference>
<proteinExistence type="predicted"/>
<protein>
    <submittedName>
        <fullName evidence="4">Putative iron-regulated protein</fullName>
    </submittedName>
</protein>
<accession>A0A1I1W6P4</accession>
<dbReference type="InterPro" id="IPR038352">
    <property type="entry name" value="Imelysin_sf"/>
</dbReference>
<dbReference type="AlphaFoldDB" id="A0A1I1W6P4"/>
<dbReference type="Proteomes" id="UP000198977">
    <property type="component" value="Unassembled WGS sequence"/>
</dbReference>
<evidence type="ECO:0000313" key="4">
    <source>
        <dbReference type="EMBL" id="SFD90855.1"/>
    </source>
</evidence>
<dbReference type="CDD" id="cd14657">
    <property type="entry name" value="Imelysin_IrpA-like"/>
    <property type="match status" value="1"/>
</dbReference>
<name>A0A1I1W6P4_9RHOB</name>
<evidence type="ECO:0000259" key="3">
    <source>
        <dbReference type="Pfam" id="PF09375"/>
    </source>
</evidence>
<dbReference type="Pfam" id="PF09375">
    <property type="entry name" value="Peptidase_M75"/>
    <property type="match status" value="1"/>
</dbReference>
<dbReference type="Gene3D" id="1.20.1420.20">
    <property type="entry name" value="M75 peptidase, HXXE motif"/>
    <property type="match status" value="1"/>
</dbReference>
<feature type="domain" description="Imelysin-like" evidence="3">
    <location>
        <begin position="72"/>
        <end position="427"/>
    </location>
</feature>
<dbReference type="STRING" id="74348.SAMN04488523_103316"/>
<keyword evidence="5" id="KW-1185">Reference proteome</keyword>
<gene>
    <name evidence="4" type="ORF">SAMN04488523_103316</name>
</gene>